<gene>
    <name evidence="2" type="ORF">ACFORJ_02545</name>
</gene>
<reference evidence="3" key="1">
    <citation type="journal article" date="2019" name="Int. J. Syst. Evol. Microbiol.">
        <title>The Global Catalogue of Microorganisms (GCM) 10K type strain sequencing project: providing services to taxonomists for standard genome sequencing and annotation.</title>
        <authorList>
            <consortium name="The Broad Institute Genomics Platform"/>
            <consortium name="The Broad Institute Genome Sequencing Center for Infectious Disease"/>
            <person name="Wu L."/>
            <person name="Ma J."/>
        </authorList>
    </citation>
    <scope>NUCLEOTIDE SEQUENCE [LARGE SCALE GENOMIC DNA]</scope>
    <source>
        <strain evidence="3">CCUG 53252</strain>
    </source>
</reference>
<dbReference type="EMBL" id="JBHRZN010000001">
    <property type="protein sequence ID" value="MFC3849049.1"/>
    <property type="molecule type" value="Genomic_DNA"/>
</dbReference>
<feature type="compositionally biased region" description="Basic and acidic residues" evidence="1">
    <location>
        <begin position="102"/>
        <end position="116"/>
    </location>
</feature>
<accession>A0ABV7ZMU1</accession>
<protein>
    <recommendedName>
        <fullName evidence="4">PE domain-containing protein</fullName>
    </recommendedName>
</protein>
<evidence type="ECO:0008006" key="4">
    <source>
        <dbReference type="Google" id="ProtNLM"/>
    </source>
</evidence>
<dbReference type="Proteomes" id="UP001595751">
    <property type="component" value="Unassembled WGS sequence"/>
</dbReference>
<feature type="region of interest" description="Disordered" evidence="1">
    <location>
        <begin position="95"/>
        <end position="116"/>
    </location>
</feature>
<evidence type="ECO:0000313" key="2">
    <source>
        <dbReference type="EMBL" id="MFC3849049.1"/>
    </source>
</evidence>
<evidence type="ECO:0000313" key="3">
    <source>
        <dbReference type="Proteomes" id="UP001595751"/>
    </source>
</evidence>
<comment type="caution">
    <text evidence="2">The sequence shown here is derived from an EMBL/GenBank/DDBJ whole genome shotgun (WGS) entry which is preliminary data.</text>
</comment>
<dbReference type="RefSeq" id="WP_290291357.1">
    <property type="nucleotide sequence ID" value="NZ_CP047211.1"/>
</dbReference>
<name>A0ABV7ZMU1_9CORY</name>
<organism evidence="2 3">
    <name type="scientific">Corynebacterium hansenii</name>
    <dbReference type="NCBI Taxonomy" id="394964"/>
    <lineage>
        <taxon>Bacteria</taxon>
        <taxon>Bacillati</taxon>
        <taxon>Actinomycetota</taxon>
        <taxon>Actinomycetes</taxon>
        <taxon>Mycobacteriales</taxon>
        <taxon>Corynebacteriaceae</taxon>
        <taxon>Corynebacterium</taxon>
    </lineage>
</organism>
<keyword evidence="3" id="KW-1185">Reference proteome</keyword>
<proteinExistence type="predicted"/>
<sequence length="116" mass="11546">MPHPPISPPPAAHLAADPAALAESAAMLRGLVPAAAPSLADARVPASAPDSGIGRFLAALSAALTEQEGRVAALGRYAGGAAGALDRFAGEVADAETSSSARFDRDGFDRDGEVRA</sequence>
<evidence type="ECO:0000256" key="1">
    <source>
        <dbReference type="SAM" id="MobiDB-lite"/>
    </source>
</evidence>